<proteinExistence type="predicted"/>
<feature type="region of interest" description="Disordered" evidence="1">
    <location>
        <begin position="1"/>
        <end position="22"/>
    </location>
</feature>
<evidence type="ECO:0000313" key="2">
    <source>
        <dbReference type="EMBL" id="GFT59684.1"/>
    </source>
</evidence>
<keyword evidence="3" id="KW-1185">Reference proteome</keyword>
<feature type="compositionally biased region" description="Basic and acidic residues" evidence="1">
    <location>
        <begin position="77"/>
        <end position="96"/>
    </location>
</feature>
<evidence type="ECO:0000313" key="3">
    <source>
        <dbReference type="Proteomes" id="UP000887013"/>
    </source>
</evidence>
<feature type="region of interest" description="Disordered" evidence="1">
    <location>
        <begin position="73"/>
        <end position="108"/>
    </location>
</feature>
<protein>
    <submittedName>
        <fullName evidence="2">Uncharacterized protein</fullName>
    </submittedName>
</protein>
<accession>A0A8X6TYF2</accession>
<organism evidence="2 3">
    <name type="scientific">Nephila pilipes</name>
    <name type="common">Giant wood spider</name>
    <name type="synonym">Nephila maculata</name>
    <dbReference type="NCBI Taxonomy" id="299642"/>
    <lineage>
        <taxon>Eukaryota</taxon>
        <taxon>Metazoa</taxon>
        <taxon>Ecdysozoa</taxon>
        <taxon>Arthropoda</taxon>
        <taxon>Chelicerata</taxon>
        <taxon>Arachnida</taxon>
        <taxon>Araneae</taxon>
        <taxon>Araneomorphae</taxon>
        <taxon>Entelegynae</taxon>
        <taxon>Araneoidea</taxon>
        <taxon>Nephilidae</taxon>
        <taxon>Nephila</taxon>
    </lineage>
</organism>
<evidence type="ECO:0000256" key="1">
    <source>
        <dbReference type="SAM" id="MobiDB-lite"/>
    </source>
</evidence>
<comment type="caution">
    <text evidence="2">The sequence shown here is derived from an EMBL/GenBank/DDBJ whole genome shotgun (WGS) entry which is preliminary data.</text>
</comment>
<dbReference type="EMBL" id="BMAW01018698">
    <property type="protein sequence ID" value="GFT59684.1"/>
    <property type="molecule type" value="Genomic_DNA"/>
</dbReference>
<feature type="compositionally biased region" description="Polar residues" evidence="1">
    <location>
        <begin position="98"/>
        <end position="108"/>
    </location>
</feature>
<sequence length="108" mass="12599">MNPQVMRSRKESDSGTPYTIPTRVTPRTAVYRHFEMHFTWKEEIPIAVRVVVKPTSSRRLTSDAVLQMHMTQLPARRGKEQMLPVEERDDHPERSFNRKTLGNLTPVL</sequence>
<reference evidence="2" key="1">
    <citation type="submission" date="2020-08" db="EMBL/GenBank/DDBJ databases">
        <title>Multicomponent nature underlies the extraordinary mechanical properties of spider dragline silk.</title>
        <authorList>
            <person name="Kono N."/>
            <person name="Nakamura H."/>
            <person name="Mori M."/>
            <person name="Yoshida Y."/>
            <person name="Ohtoshi R."/>
            <person name="Malay A.D."/>
            <person name="Moran D.A.P."/>
            <person name="Tomita M."/>
            <person name="Numata K."/>
            <person name="Arakawa K."/>
        </authorList>
    </citation>
    <scope>NUCLEOTIDE SEQUENCE</scope>
</reference>
<dbReference type="AlphaFoldDB" id="A0A8X6TYF2"/>
<gene>
    <name evidence="2" type="ORF">NPIL_132291</name>
</gene>
<dbReference type="Proteomes" id="UP000887013">
    <property type="component" value="Unassembled WGS sequence"/>
</dbReference>
<name>A0A8X6TYF2_NEPPI</name>